<dbReference type="EC" id="1.4.1.3" evidence="3"/>
<evidence type="ECO:0000256" key="1">
    <source>
        <dbReference type="ARBA" id="ARBA00004173"/>
    </source>
</evidence>
<reference evidence="12" key="1">
    <citation type="submission" date="2018-01" db="EMBL/GenBank/DDBJ databases">
        <authorList>
            <person name="Alioto T."/>
            <person name="Alioto T."/>
        </authorList>
    </citation>
    <scope>NUCLEOTIDE SEQUENCE [LARGE SCALE GENOMIC DNA]</scope>
</reference>
<keyword evidence="12" id="KW-1185">Reference proteome</keyword>
<dbReference type="InterPro" id="IPR036291">
    <property type="entry name" value="NAD(P)-bd_dom_sf"/>
</dbReference>
<dbReference type="InterPro" id="IPR006096">
    <property type="entry name" value="Glu/Leu/Phe/Val/Trp_DH_C"/>
</dbReference>
<dbReference type="AlphaFoldDB" id="A0A3B0K5C3"/>
<dbReference type="OrthoDB" id="6718861at2759"/>
<keyword evidence="5" id="KW-0496">Mitochondrion</keyword>
<comment type="similarity">
    <text evidence="2 8">Belongs to the Glu/Leu/Phe/Val dehydrogenases family.</text>
</comment>
<evidence type="ECO:0000313" key="12">
    <source>
        <dbReference type="Proteomes" id="UP000268350"/>
    </source>
</evidence>
<evidence type="ECO:0000256" key="9">
    <source>
        <dbReference type="SAM" id="MobiDB-lite"/>
    </source>
</evidence>
<gene>
    <name evidence="11" type="ORF">DGUA_6G004995</name>
</gene>
<proteinExistence type="inferred from homology"/>
<dbReference type="FunFam" id="3.40.50.720:FF:000100">
    <property type="entry name" value="Glutamate dehydrogenase 1, mitochondrial"/>
    <property type="match status" value="1"/>
</dbReference>
<dbReference type="SUPFAM" id="SSF51735">
    <property type="entry name" value="NAD(P)-binding Rossmann-fold domains"/>
    <property type="match status" value="1"/>
</dbReference>
<comment type="catalytic activity">
    <reaction evidence="6">
        <text>L-glutamate + NAD(+) + H2O = 2-oxoglutarate + NH4(+) + NADH + H(+)</text>
        <dbReference type="Rhea" id="RHEA:15133"/>
        <dbReference type="ChEBI" id="CHEBI:15377"/>
        <dbReference type="ChEBI" id="CHEBI:15378"/>
        <dbReference type="ChEBI" id="CHEBI:16810"/>
        <dbReference type="ChEBI" id="CHEBI:28938"/>
        <dbReference type="ChEBI" id="CHEBI:29985"/>
        <dbReference type="ChEBI" id="CHEBI:57540"/>
        <dbReference type="ChEBI" id="CHEBI:57945"/>
        <dbReference type="EC" id="1.4.1.3"/>
    </reaction>
</comment>
<evidence type="ECO:0000256" key="3">
    <source>
        <dbReference type="ARBA" id="ARBA00012889"/>
    </source>
</evidence>
<evidence type="ECO:0000256" key="8">
    <source>
        <dbReference type="RuleBase" id="RU004417"/>
    </source>
</evidence>
<comment type="catalytic activity">
    <reaction evidence="7">
        <text>L-glutamate + NADP(+) + H2O = 2-oxoglutarate + NH4(+) + NADPH + H(+)</text>
        <dbReference type="Rhea" id="RHEA:11612"/>
        <dbReference type="ChEBI" id="CHEBI:15377"/>
        <dbReference type="ChEBI" id="CHEBI:15378"/>
        <dbReference type="ChEBI" id="CHEBI:16810"/>
        <dbReference type="ChEBI" id="CHEBI:28938"/>
        <dbReference type="ChEBI" id="CHEBI:29985"/>
        <dbReference type="ChEBI" id="CHEBI:57783"/>
        <dbReference type="ChEBI" id="CHEBI:58349"/>
        <dbReference type="EC" id="1.4.1.3"/>
    </reaction>
</comment>
<protein>
    <recommendedName>
        <fullName evidence="3">glutamate dehydrogenase [NAD(P)(+)]</fullName>
        <ecNumber evidence="3">1.4.1.3</ecNumber>
    </recommendedName>
</protein>
<dbReference type="GO" id="GO:0005739">
    <property type="term" value="C:mitochondrion"/>
    <property type="evidence" value="ECO:0007669"/>
    <property type="project" value="UniProtKB-SubCell"/>
</dbReference>
<feature type="domain" description="Glutamate/phenylalanine/leucine/valine/L-tryptophan dehydrogenase C-terminal" evidence="10">
    <location>
        <begin position="257"/>
        <end position="544"/>
    </location>
</feature>
<dbReference type="PRINTS" id="PR00082">
    <property type="entry name" value="GLFDHDRGNASE"/>
</dbReference>
<dbReference type="Gene3D" id="3.40.50.720">
    <property type="entry name" value="NAD(P)-binding Rossmann-like Domain"/>
    <property type="match status" value="1"/>
</dbReference>
<feature type="region of interest" description="Disordered" evidence="9">
    <location>
        <begin position="19"/>
        <end position="43"/>
    </location>
</feature>
<comment type="subcellular location">
    <subcellularLocation>
        <location evidence="1">Mitochondrion</location>
    </subcellularLocation>
</comment>
<dbReference type="SMART" id="SM00839">
    <property type="entry name" value="ELFV_dehydrog"/>
    <property type="match status" value="1"/>
</dbReference>
<dbReference type="CDD" id="cd01076">
    <property type="entry name" value="NAD_bind_1_Glu_DH"/>
    <property type="match status" value="1"/>
</dbReference>
<sequence>MLRNLTLALFKQRSQAQAQAQAQAHAPVQSQIQSRRHEHKMPEHLKKVASDKDPEFSAMVLYYYHQAAQAMESQLVKEMGKYSHMKPEERQARVSAILNLIGSVTTSVEVSFPIIKSDGAYEIITGYRAHHIRNRLPLKGGIRYAMDVDENEVKALAAIMTFKCACVSLPYGGSKGGVRIDPKKYTVGELQTITRRYTMELLKRNMIGPGIDVPAPDVNTSGREMSWIVDQYSKTFGYKDINAAAIVTGKPVHIGGINGRNSATGRGVWKAGDLFLQDKDWMDLLKWKTGWEDKKVIVQGFGNVGSFAAKFVHEAGAKLIGVKELDCQLFNKDGIDINDLIAYKEEKKSIKGYSKAQEAKGDLLEAECDILMPCATQKVITSENAGKIKAKLILEGANGPTTPAGEKILIDKGVLLVPDLYCNAGGVTVSYFEYLKNINHVSYGKMNSKTTSQLIHEVINSINESLNRCPDAEFPEIEPNKRLMRIRDCTKEAEIVDAALQTVMESAAAGIKATANKFETCNDLRKAAYIYAVFKIFNAVESSGISQQ</sequence>
<dbReference type="InterPro" id="IPR006095">
    <property type="entry name" value="Glu/Leu/Phe/Val/Trp_DH"/>
</dbReference>
<evidence type="ECO:0000256" key="6">
    <source>
        <dbReference type="ARBA" id="ARBA00047867"/>
    </source>
</evidence>
<evidence type="ECO:0000256" key="5">
    <source>
        <dbReference type="ARBA" id="ARBA00023128"/>
    </source>
</evidence>
<dbReference type="Gene3D" id="1.10.287.140">
    <property type="match status" value="1"/>
</dbReference>
<organism evidence="11 12">
    <name type="scientific">Drosophila guanche</name>
    <name type="common">Fruit fly</name>
    <dbReference type="NCBI Taxonomy" id="7266"/>
    <lineage>
        <taxon>Eukaryota</taxon>
        <taxon>Metazoa</taxon>
        <taxon>Ecdysozoa</taxon>
        <taxon>Arthropoda</taxon>
        <taxon>Hexapoda</taxon>
        <taxon>Insecta</taxon>
        <taxon>Pterygota</taxon>
        <taxon>Neoptera</taxon>
        <taxon>Endopterygota</taxon>
        <taxon>Diptera</taxon>
        <taxon>Brachycera</taxon>
        <taxon>Muscomorpha</taxon>
        <taxon>Ephydroidea</taxon>
        <taxon>Drosophilidae</taxon>
        <taxon>Drosophila</taxon>
        <taxon>Sophophora</taxon>
    </lineage>
</organism>
<dbReference type="PANTHER" id="PTHR11606">
    <property type="entry name" value="GLUTAMATE DEHYDROGENASE"/>
    <property type="match status" value="1"/>
</dbReference>
<evidence type="ECO:0000256" key="4">
    <source>
        <dbReference type="ARBA" id="ARBA00023002"/>
    </source>
</evidence>
<evidence type="ECO:0000256" key="7">
    <source>
        <dbReference type="ARBA" id="ARBA00048577"/>
    </source>
</evidence>
<evidence type="ECO:0000313" key="11">
    <source>
        <dbReference type="EMBL" id="SPP80141.1"/>
    </source>
</evidence>
<dbReference type="EMBL" id="OUUW01000005">
    <property type="protein sequence ID" value="SPP80141.1"/>
    <property type="molecule type" value="Genomic_DNA"/>
</dbReference>
<dbReference type="Proteomes" id="UP000268350">
    <property type="component" value="Unassembled WGS sequence"/>
</dbReference>
<dbReference type="InterPro" id="IPR046346">
    <property type="entry name" value="Aminoacid_DH-like_N_sf"/>
</dbReference>
<dbReference type="Pfam" id="PF00208">
    <property type="entry name" value="ELFV_dehydrog"/>
    <property type="match status" value="1"/>
</dbReference>
<evidence type="ECO:0000259" key="10">
    <source>
        <dbReference type="SMART" id="SM00839"/>
    </source>
</evidence>
<dbReference type="Gene3D" id="3.40.50.10860">
    <property type="entry name" value="Leucine Dehydrogenase, chain A, domain 1"/>
    <property type="match status" value="1"/>
</dbReference>
<dbReference type="PANTHER" id="PTHR11606:SF7">
    <property type="entry name" value="GLUTAMATE DEHYDROGENASE"/>
    <property type="match status" value="1"/>
</dbReference>
<accession>A0A3B0K5C3</accession>
<dbReference type="GO" id="GO:0004352">
    <property type="term" value="F:glutamate dehydrogenase (NAD+) activity"/>
    <property type="evidence" value="ECO:0007669"/>
    <property type="project" value="TreeGrafter"/>
</dbReference>
<keyword evidence="4 8" id="KW-0560">Oxidoreductase</keyword>
<dbReference type="PROSITE" id="PS00074">
    <property type="entry name" value="GLFV_DEHYDROGENASE"/>
    <property type="match status" value="1"/>
</dbReference>
<dbReference type="Pfam" id="PF02812">
    <property type="entry name" value="ELFV_dehydrog_N"/>
    <property type="match status" value="1"/>
</dbReference>
<dbReference type="InterPro" id="IPR033524">
    <property type="entry name" value="Glu/Leu/Phe/Val_DH_AS"/>
</dbReference>
<dbReference type="SUPFAM" id="SSF53223">
    <property type="entry name" value="Aminoacid dehydrogenase-like, N-terminal domain"/>
    <property type="match status" value="1"/>
</dbReference>
<dbReference type="InterPro" id="IPR033922">
    <property type="entry name" value="NAD_bind_Glu_DH"/>
</dbReference>
<name>A0A3B0K5C3_DROGU</name>
<dbReference type="InterPro" id="IPR006097">
    <property type="entry name" value="Glu/Leu/Phe/Val/Trp_DH_dimer"/>
</dbReference>
<dbReference type="GO" id="GO:0006538">
    <property type="term" value="P:L-glutamate catabolic process"/>
    <property type="evidence" value="ECO:0007669"/>
    <property type="project" value="TreeGrafter"/>
</dbReference>
<dbReference type="STRING" id="7266.A0A3B0K5C3"/>
<evidence type="ECO:0000256" key="2">
    <source>
        <dbReference type="ARBA" id="ARBA00006382"/>
    </source>
</evidence>